<dbReference type="PROSITE" id="PS51197">
    <property type="entry name" value="HTH_RRF2_2"/>
    <property type="match status" value="1"/>
</dbReference>
<reference evidence="1 2" key="1">
    <citation type="submission" date="2019-01" db="EMBL/GenBank/DDBJ databases">
        <authorList>
            <consortium name="Pathogen Informatics"/>
        </authorList>
    </citation>
    <scope>NUCLEOTIDE SEQUENCE [LARGE SCALE GENOMIC DNA]</scope>
    <source>
        <strain evidence="1 2">NCTC10138</strain>
    </source>
</reference>
<dbReference type="Proteomes" id="UP000289841">
    <property type="component" value="Chromosome"/>
</dbReference>
<dbReference type="SUPFAM" id="SSF46785">
    <property type="entry name" value="Winged helix' DNA-binding domain"/>
    <property type="match status" value="1"/>
</dbReference>
<evidence type="ECO:0000313" key="1">
    <source>
        <dbReference type="EMBL" id="VEU80551.1"/>
    </source>
</evidence>
<gene>
    <name evidence="1" type="primary">ywnA</name>
    <name evidence="1" type="ORF">NCTC10138_00927</name>
</gene>
<sequence>MQVNQNFGVAIHLLSCLSEPTGEYKTSAYLAESVNTNPVVVRRILKVLENNGLVETKKGKFGSRLSKDPQQITFYDVYKTFFDGNILQPSHHPNKACPVGNKITGLISNVLSDATTKFENTLKEYTIANMKKEIEKGE</sequence>
<dbReference type="InterPro" id="IPR000944">
    <property type="entry name" value="Tscrpt_reg_Rrf2"/>
</dbReference>
<name>A0A449BDL7_HAPAX</name>
<dbReference type="PANTHER" id="PTHR33221">
    <property type="entry name" value="WINGED HELIX-TURN-HELIX TRANSCRIPTIONAL REGULATOR, RRF2 FAMILY"/>
    <property type="match status" value="1"/>
</dbReference>
<dbReference type="GO" id="GO:0003700">
    <property type="term" value="F:DNA-binding transcription factor activity"/>
    <property type="evidence" value="ECO:0007669"/>
    <property type="project" value="TreeGrafter"/>
</dbReference>
<dbReference type="Pfam" id="PF02082">
    <property type="entry name" value="Rrf2"/>
    <property type="match status" value="1"/>
</dbReference>
<dbReference type="GO" id="GO:0005829">
    <property type="term" value="C:cytosol"/>
    <property type="evidence" value="ECO:0007669"/>
    <property type="project" value="TreeGrafter"/>
</dbReference>
<keyword evidence="2" id="KW-1185">Reference proteome</keyword>
<proteinExistence type="predicted"/>
<accession>A0A449BDL7</accession>
<dbReference type="RefSeq" id="WP_026390199.1">
    <property type="nucleotide sequence ID" value="NZ_LR215048.1"/>
</dbReference>
<dbReference type="STRING" id="1278311.GCA_000428705_00541"/>
<dbReference type="PANTHER" id="PTHR33221:SF15">
    <property type="entry name" value="HTH-TYPE TRANSCRIPTIONAL REGULATOR YWGB-RELATED"/>
    <property type="match status" value="1"/>
</dbReference>
<organism evidence="1 2">
    <name type="scientific">Haploplasma axanthum</name>
    <name type="common">Acholeplasma axanthum</name>
    <dbReference type="NCBI Taxonomy" id="29552"/>
    <lineage>
        <taxon>Bacteria</taxon>
        <taxon>Bacillati</taxon>
        <taxon>Mycoplasmatota</taxon>
        <taxon>Mollicutes</taxon>
        <taxon>Acholeplasmatales</taxon>
        <taxon>Acholeplasmataceae</taxon>
        <taxon>Haploplasma</taxon>
    </lineage>
</organism>
<dbReference type="InterPro" id="IPR036390">
    <property type="entry name" value="WH_DNA-bd_sf"/>
</dbReference>
<dbReference type="Gene3D" id="1.10.10.10">
    <property type="entry name" value="Winged helix-like DNA-binding domain superfamily/Winged helix DNA-binding domain"/>
    <property type="match status" value="1"/>
</dbReference>
<dbReference type="AlphaFoldDB" id="A0A449BDL7"/>
<protein>
    <submittedName>
        <fullName evidence="1">HTH-type transcriptional regulator ywnA</fullName>
    </submittedName>
</protein>
<dbReference type="EMBL" id="LR215048">
    <property type="protein sequence ID" value="VEU80551.1"/>
    <property type="molecule type" value="Genomic_DNA"/>
</dbReference>
<dbReference type="KEGG" id="aaxa:NCTC10138_00927"/>
<evidence type="ECO:0000313" key="2">
    <source>
        <dbReference type="Proteomes" id="UP000289841"/>
    </source>
</evidence>
<dbReference type="InterPro" id="IPR036388">
    <property type="entry name" value="WH-like_DNA-bd_sf"/>
</dbReference>